<gene>
    <name evidence="4" type="ORF">FSB_LOCUS44947</name>
</gene>
<dbReference type="InterPro" id="IPR012337">
    <property type="entry name" value="RNaseH-like_sf"/>
</dbReference>
<dbReference type="Gene3D" id="3.30.420.10">
    <property type="entry name" value="Ribonuclease H-like superfamily/Ribonuclease H"/>
    <property type="match status" value="1"/>
</dbReference>
<accession>A0A2N9HYB7</accession>
<evidence type="ECO:0000313" key="4">
    <source>
        <dbReference type="EMBL" id="SPD17065.1"/>
    </source>
</evidence>
<dbReference type="InterPro" id="IPR054722">
    <property type="entry name" value="PolX-like_BBD"/>
</dbReference>
<dbReference type="InterPro" id="IPR057670">
    <property type="entry name" value="SH3_retrovirus"/>
</dbReference>
<dbReference type="Pfam" id="PF25597">
    <property type="entry name" value="SH3_retrovirus"/>
    <property type="match status" value="1"/>
</dbReference>
<keyword evidence="1" id="KW-0645">Protease</keyword>
<feature type="chain" id="PRO_5014938586" description="Integrase catalytic domain-containing protein" evidence="2">
    <location>
        <begin position="23"/>
        <end position="752"/>
    </location>
</feature>
<organism evidence="4">
    <name type="scientific">Fagus sylvatica</name>
    <name type="common">Beechnut</name>
    <dbReference type="NCBI Taxonomy" id="28930"/>
    <lineage>
        <taxon>Eukaryota</taxon>
        <taxon>Viridiplantae</taxon>
        <taxon>Streptophyta</taxon>
        <taxon>Embryophyta</taxon>
        <taxon>Tracheophyta</taxon>
        <taxon>Spermatophyta</taxon>
        <taxon>Magnoliopsida</taxon>
        <taxon>eudicotyledons</taxon>
        <taxon>Gunneridae</taxon>
        <taxon>Pentapetalae</taxon>
        <taxon>rosids</taxon>
        <taxon>fabids</taxon>
        <taxon>Fagales</taxon>
        <taxon>Fagaceae</taxon>
        <taxon>Fagus</taxon>
    </lineage>
</organism>
<evidence type="ECO:0000256" key="2">
    <source>
        <dbReference type="SAM" id="SignalP"/>
    </source>
</evidence>
<dbReference type="Pfam" id="PF22936">
    <property type="entry name" value="Pol_BBD"/>
    <property type="match status" value="1"/>
</dbReference>
<evidence type="ECO:0000256" key="1">
    <source>
        <dbReference type="ARBA" id="ARBA00022670"/>
    </source>
</evidence>
<dbReference type="InterPro" id="IPR001584">
    <property type="entry name" value="Integrase_cat-core"/>
</dbReference>
<keyword evidence="1" id="KW-0378">Hydrolase</keyword>
<dbReference type="InterPro" id="IPR036397">
    <property type="entry name" value="RNaseH_sf"/>
</dbReference>
<protein>
    <recommendedName>
        <fullName evidence="3">Integrase catalytic domain-containing protein</fullName>
    </recommendedName>
</protein>
<dbReference type="PANTHER" id="PTHR42648:SF27">
    <property type="entry name" value="RNA-DIRECTED DNA POLYMERASE"/>
    <property type="match status" value="1"/>
</dbReference>
<dbReference type="GO" id="GO:0008233">
    <property type="term" value="F:peptidase activity"/>
    <property type="evidence" value="ECO:0007669"/>
    <property type="project" value="UniProtKB-KW"/>
</dbReference>
<dbReference type="GO" id="GO:0003676">
    <property type="term" value="F:nucleic acid binding"/>
    <property type="evidence" value="ECO:0007669"/>
    <property type="project" value="InterPro"/>
</dbReference>
<dbReference type="InterPro" id="IPR039537">
    <property type="entry name" value="Retrotran_Ty1/copia-like"/>
</dbReference>
<keyword evidence="2" id="KW-0732">Signal</keyword>
<dbReference type="GO" id="GO:0006508">
    <property type="term" value="P:proteolysis"/>
    <property type="evidence" value="ECO:0007669"/>
    <property type="project" value="UniProtKB-KW"/>
</dbReference>
<proteinExistence type="predicted"/>
<dbReference type="GO" id="GO:0015074">
    <property type="term" value="P:DNA integration"/>
    <property type="evidence" value="ECO:0007669"/>
    <property type="project" value="InterPro"/>
</dbReference>
<dbReference type="PANTHER" id="PTHR42648">
    <property type="entry name" value="TRANSPOSASE, PUTATIVE-RELATED"/>
    <property type="match status" value="1"/>
</dbReference>
<dbReference type="Pfam" id="PF00665">
    <property type="entry name" value="rve"/>
    <property type="match status" value="1"/>
</dbReference>
<dbReference type="Pfam" id="PF14223">
    <property type="entry name" value="Retrotran_gag_2"/>
    <property type="match status" value="1"/>
</dbReference>
<feature type="signal peptide" evidence="2">
    <location>
        <begin position="1"/>
        <end position="22"/>
    </location>
</feature>
<feature type="domain" description="Integrase catalytic" evidence="3">
    <location>
        <begin position="407"/>
        <end position="583"/>
    </location>
</feature>
<name>A0A2N9HYB7_FAGSY</name>
<evidence type="ECO:0000259" key="3">
    <source>
        <dbReference type="PROSITE" id="PS50994"/>
    </source>
</evidence>
<dbReference type="PROSITE" id="PS50994">
    <property type="entry name" value="INTEGRASE"/>
    <property type="match status" value="1"/>
</dbReference>
<dbReference type="EMBL" id="OIVN01004390">
    <property type="protein sequence ID" value="SPD17065.1"/>
    <property type="molecule type" value="Genomic_DNA"/>
</dbReference>
<sequence>MTYFLIVIIVLTTDKIVYVLNAESPELALTDATEEQRNAFDKWHEADEMAKCYILASMTNVLQKQCQGLVTAKDMMFHPKEMFGEQNRSARQTAMKNLMSTKMVEGTPVQEHVLKMISFINELDMLGAEMDAKTKVDAILSSLTNSFNQFIMNYNMNMMDVTLSELLNMLQAAEDLIKKDKPMVMLAEKLESTLKFKPKGKNFKKKGFQSFKKAQGGKVNKITENKKPKGNCFHCGKPGDWNRNCRHYLASLKKDKPLEGMSNILIIETNLMDGPFNSWCVDSGATSHIYNMLQGFKETRRLNEGEVILKMGIGATVAATAIGTFCLELSSSRTLVLDECLYVPENDNATSVLSLKRKRDVNPTYMWHLRLGHINIDRINRLVRDGPLKLSKVEPYPICEPCLQGKMTKNPFTRKGVRATDVLELIHTDVCGPLTHMARGGFFYFITFIDDHSRYGYLYLMKHKSESFEKFKEFRNEVEKRIGKCIKILRSDRGWEYFLDQFKDYLKDNGIISQLTPLGTPQHNGVAKRRNRTLLDMVRSMMSMSELPVSFWGYALETAIYLLNRVPTKSVPNTPYELWTGKKPSLNHIKIWGCPSHVRKSNVDKLGPRSDRCLFIGYPKMSTGFYFYNPSEQKVFVSRNAIFLEEDYSLNESRTKVTLEEQNDRPMTMPSENNEEQVIVPTEPSNVQEPRRSIRIIRPPVRLTLLNEIYQMESDGFDNDPFTYQEAMNDKDVEHWKKAMKSDMDSMYINQV</sequence>
<dbReference type="AlphaFoldDB" id="A0A2N9HYB7"/>
<reference evidence="4" key="1">
    <citation type="submission" date="2018-02" db="EMBL/GenBank/DDBJ databases">
        <authorList>
            <person name="Cohen D.B."/>
            <person name="Kent A.D."/>
        </authorList>
    </citation>
    <scope>NUCLEOTIDE SEQUENCE</scope>
</reference>
<dbReference type="SUPFAM" id="SSF53098">
    <property type="entry name" value="Ribonuclease H-like"/>
    <property type="match status" value="1"/>
</dbReference>